<dbReference type="Gene3D" id="3.40.50.740">
    <property type="match status" value="1"/>
</dbReference>
<feature type="non-terminal residue" evidence="1">
    <location>
        <position position="1"/>
    </location>
</feature>
<organism evidence="1 2">
    <name type="scientific">Streptomyces daliensis</name>
    <dbReference type="NCBI Taxonomy" id="299421"/>
    <lineage>
        <taxon>Bacteria</taxon>
        <taxon>Bacillati</taxon>
        <taxon>Actinomycetota</taxon>
        <taxon>Actinomycetes</taxon>
        <taxon>Kitasatosporales</taxon>
        <taxon>Streptomycetaceae</taxon>
        <taxon>Streptomyces</taxon>
    </lineage>
</organism>
<sequence>ALVTLAGNPVLSAPDGAALDEALSGLEFMVSVDPYLNETTRHAHVVLPPPRPSRSAHFDFAFNGFAVHNQVRYTRPVVERAEGE</sequence>
<dbReference type="Proteomes" id="UP000675554">
    <property type="component" value="Unassembled WGS sequence"/>
</dbReference>
<reference evidence="1" key="1">
    <citation type="submission" date="2021-04" db="EMBL/GenBank/DDBJ databases">
        <title>Sequencing of actinobacteria type strains.</title>
        <authorList>
            <person name="Nguyen G.-S."/>
            <person name="Wentzel A."/>
        </authorList>
    </citation>
    <scope>NUCLEOTIDE SEQUENCE</scope>
    <source>
        <strain evidence="1">DSM 42095</strain>
    </source>
</reference>
<proteinExistence type="predicted"/>
<dbReference type="EMBL" id="JAGSMN010002034">
    <property type="protein sequence ID" value="MBR7678933.1"/>
    <property type="molecule type" value="Genomic_DNA"/>
</dbReference>
<gene>
    <name evidence="1" type="ORF">KDA82_39525</name>
</gene>
<name>A0A8T4J768_9ACTN</name>
<comment type="caution">
    <text evidence="1">The sequence shown here is derived from an EMBL/GenBank/DDBJ whole genome shotgun (WGS) entry which is preliminary data.</text>
</comment>
<dbReference type="AlphaFoldDB" id="A0A8T4J768"/>
<evidence type="ECO:0000313" key="1">
    <source>
        <dbReference type="EMBL" id="MBR7678933.1"/>
    </source>
</evidence>
<evidence type="ECO:0000313" key="2">
    <source>
        <dbReference type="Proteomes" id="UP000675554"/>
    </source>
</evidence>
<keyword evidence="2" id="KW-1185">Reference proteome</keyword>
<protein>
    <submittedName>
        <fullName evidence="1">Molybdopterin oxidoreductase family protein</fullName>
    </submittedName>
</protein>
<feature type="non-terminal residue" evidence="1">
    <location>
        <position position="84"/>
    </location>
</feature>
<accession>A0A8T4J768</accession>
<dbReference type="SUPFAM" id="SSF53706">
    <property type="entry name" value="Formate dehydrogenase/DMSO reductase, domains 1-3"/>
    <property type="match status" value="1"/>
</dbReference>